<feature type="region of interest" description="Disordered" evidence="1">
    <location>
        <begin position="42"/>
        <end position="77"/>
    </location>
</feature>
<feature type="compositionally biased region" description="Basic and acidic residues" evidence="1">
    <location>
        <begin position="1"/>
        <end position="10"/>
    </location>
</feature>
<accession>A0A4Q9M4Q5</accession>
<gene>
    <name evidence="2" type="ORF">CWI38_0005p0140</name>
</gene>
<dbReference type="Proteomes" id="UP000292282">
    <property type="component" value="Unassembled WGS sequence"/>
</dbReference>
<feature type="compositionally biased region" description="Basic residues" evidence="1">
    <location>
        <begin position="11"/>
        <end position="20"/>
    </location>
</feature>
<dbReference type="AlphaFoldDB" id="A0A4Q9M4Q5"/>
<protein>
    <submittedName>
        <fullName evidence="2">Uncharacterized protein</fullName>
    </submittedName>
</protein>
<comment type="caution">
    <text evidence="2">The sequence shown here is derived from an EMBL/GenBank/DDBJ whole genome shotgun (WGS) entry which is preliminary data.</text>
</comment>
<sequence length="77" mass="9210">MEKQEEENSRNKKNKNKNKKVTFLEENLEANEKYFNECSFKEIEEPKTPYNREEETDFDSFSTTESTDEDSGYVSNH</sequence>
<proteinExistence type="predicted"/>
<feature type="compositionally biased region" description="Basic and acidic residues" evidence="1">
    <location>
        <begin position="42"/>
        <end position="53"/>
    </location>
</feature>
<dbReference type="EMBL" id="PITK01000005">
    <property type="protein sequence ID" value="TBU20988.1"/>
    <property type="molecule type" value="Genomic_DNA"/>
</dbReference>
<name>A0A4Q9M4Q5_9MICR</name>
<keyword evidence="3" id="KW-1185">Reference proteome</keyword>
<evidence type="ECO:0000313" key="2">
    <source>
        <dbReference type="EMBL" id="TBU20988.1"/>
    </source>
</evidence>
<evidence type="ECO:0000313" key="3">
    <source>
        <dbReference type="Proteomes" id="UP000292282"/>
    </source>
</evidence>
<feature type="region of interest" description="Disordered" evidence="1">
    <location>
        <begin position="1"/>
        <end position="21"/>
    </location>
</feature>
<evidence type="ECO:0000256" key="1">
    <source>
        <dbReference type="SAM" id="MobiDB-lite"/>
    </source>
</evidence>
<reference evidence="2 3" key="1">
    <citation type="submission" date="2017-12" db="EMBL/GenBank/DDBJ databases">
        <authorList>
            <person name="Pombert J.-F."/>
            <person name="Haag K.L."/>
            <person name="Ebert D."/>
        </authorList>
    </citation>
    <scope>NUCLEOTIDE SEQUENCE [LARGE SCALE GENOMIC DNA]</scope>
    <source>
        <strain evidence="2">IL-G-3</strain>
    </source>
</reference>
<organism evidence="2 3">
    <name type="scientific">Hamiltosporidium tvaerminnensis</name>
    <dbReference type="NCBI Taxonomy" id="1176355"/>
    <lineage>
        <taxon>Eukaryota</taxon>
        <taxon>Fungi</taxon>
        <taxon>Fungi incertae sedis</taxon>
        <taxon>Microsporidia</taxon>
        <taxon>Dubosqiidae</taxon>
        <taxon>Hamiltosporidium</taxon>
    </lineage>
</organism>
<dbReference type="VEuPathDB" id="MicrosporidiaDB:CWI38_0005p0140"/>